<dbReference type="OrthoDB" id="10334565at2759"/>
<dbReference type="EMBL" id="ML121530">
    <property type="protein sequence ID" value="RPB28122.1"/>
    <property type="molecule type" value="Genomic_DNA"/>
</dbReference>
<accession>A0A3N4M420</accession>
<evidence type="ECO:0000256" key="1">
    <source>
        <dbReference type="SAM" id="MobiDB-lite"/>
    </source>
</evidence>
<feature type="compositionally biased region" description="Basic residues" evidence="1">
    <location>
        <begin position="1"/>
        <end position="17"/>
    </location>
</feature>
<keyword evidence="3" id="KW-1185">Reference proteome</keyword>
<reference evidence="2 3" key="1">
    <citation type="journal article" date="2018" name="Nat. Ecol. Evol.">
        <title>Pezizomycetes genomes reveal the molecular basis of ectomycorrhizal truffle lifestyle.</title>
        <authorList>
            <person name="Murat C."/>
            <person name="Payen T."/>
            <person name="Noel B."/>
            <person name="Kuo A."/>
            <person name="Morin E."/>
            <person name="Chen J."/>
            <person name="Kohler A."/>
            <person name="Krizsan K."/>
            <person name="Balestrini R."/>
            <person name="Da Silva C."/>
            <person name="Montanini B."/>
            <person name="Hainaut M."/>
            <person name="Levati E."/>
            <person name="Barry K.W."/>
            <person name="Belfiori B."/>
            <person name="Cichocki N."/>
            <person name="Clum A."/>
            <person name="Dockter R.B."/>
            <person name="Fauchery L."/>
            <person name="Guy J."/>
            <person name="Iotti M."/>
            <person name="Le Tacon F."/>
            <person name="Lindquist E.A."/>
            <person name="Lipzen A."/>
            <person name="Malagnac F."/>
            <person name="Mello A."/>
            <person name="Molinier V."/>
            <person name="Miyauchi S."/>
            <person name="Poulain J."/>
            <person name="Riccioni C."/>
            <person name="Rubini A."/>
            <person name="Sitrit Y."/>
            <person name="Splivallo R."/>
            <person name="Traeger S."/>
            <person name="Wang M."/>
            <person name="Zifcakova L."/>
            <person name="Wipf D."/>
            <person name="Zambonelli A."/>
            <person name="Paolocci F."/>
            <person name="Nowrousian M."/>
            <person name="Ottonello S."/>
            <person name="Baldrian P."/>
            <person name="Spatafora J.W."/>
            <person name="Henrissat B."/>
            <person name="Nagy L.G."/>
            <person name="Aury J.M."/>
            <person name="Wincker P."/>
            <person name="Grigoriev I.V."/>
            <person name="Bonfante P."/>
            <person name="Martin F.M."/>
        </authorList>
    </citation>
    <scope>NUCLEOTIDE SEQUENCE [LARGE SCALE GENOMIC DNA]</scope>
    <source>
        <strain evidence="2 3">ATCC MYA-4762</strain>
    </source>
</reference>
<feature type="compositionally biased region" description="Polar residues" evidence="1">
    <location>
        <begin position="48"/>
        <end position="64"/>
    </location>
</feature>
<dbReference type="Proteomes" id="UP000267821">
    <property type="component" value="Unassembled WGS sequence"/>
</dbReference>
<protein>
    <submittedName>
        <fullName evidence="2">Uncharacterized protein</fullName>
    </submittedName>
</protein>
<feature type="region of interest" description="Disordered" evidence="1">
    <location>
        <begin position="1"/>
        <end position="106"/>
    </location>
</feature>
<proteinExistence type="predicted"/>
<gene>
    <name evidence="2" type="ORF">L211DRAFT_891969</name>
</gene>
<evidence type="ECO:0000313" key="2">
    <source>
        <dbReference type="EMBL" id="RPB28122.1"/>
    </source>
</evidence>
<evidence type="ECO:0000313" key="3">
    <source>
        <dbReference type="Proteomes" id="UP000267821"/>
    </source>
</evidence>
<dbReference type="AlphaFoldDB" id="A0A3N4M420"/>
<sequence>MTSHQTPKKRRRGRPRRQKEQVIYDTITVRAVAKSSTGTAQPELATPPSVSGINQNALSTSIETQPAPHRPQVLTAQEDRRTAPTVADDLQASGTTAPSGKASRLGRFPAPCGPASPTALSALHEADGPQHDVPSLGQFTQLAEAPKKPVLEEDFQTGVDVISSSNYMHMSPWVAGGSGVIWLRSGLPLIVVPAMGASGMSLDSLAINGTSIFFLCANVHSVTSMPFSTTAAPEPTTPGLEVEVYTSFAHALPQARHSAFPTCTFGHYPLSPFIKQEFEDEVKLIDSEQEDPMGMDFYEISAMLDESLEKFPDNKGDI</sequence>
<name>A0A3N4M420_9PEZI</name>
<dbReference type="InParanoid" id="A0A3N4M420"/>
<organism evidence="2 3">
    <name type="scientific">Terfezia boudieri ATCC MYA-4762</name>
    <dbReference type="NCBI Taxonomy" id="1051890"/>
    <lineage>
        <taxon>Eukaryota</taxon>
        <taxon>Fungi</taxon>
        <taxon>Dikarya</taxon>
        <taxon>Ascomycota</taxon>
        <taxon>Pezizomycotina</taxon>
        <taxon>Pezizomycetes</taxon>
        <taxon>Pezizales</taxon>
        <taxon>Pezizaceae</taxon>
        <taxon>Terfezia</taxon>
    </lineage>
</organism>